<feature type="domain" description="Peptidase A1" evidence="6">
    <location>
        <begin position="83"/>
        <end position="442"/>
    </location>
</feature>
<feature type="disulfide bond" evidence="3">
    <location>
        <begin position="371"/>
        <end position="405"/>
    </location>
</feature>
<dbReference type="Pfam" id="PF00026">
    <property type="entry name" value="Asp"/>
    <property type="match status" value="1"/>
</dbReference>
<feature type="active site" evidence="2">
    <location>
        <position position="101"/>
    </location>
</feature>
<feature type="chain" id="PRO_5043316147" description="Peptidase A1 domain-containing protein" evidence="5">
    <location>
        <begin position="21"/>
        <end position="471"/>
    </location>
</feature>
<evidence type="ECO:0000256" key="4">
    <source>
        <dbReference type="RuleBase" id="RU000454"/>
    </source>
</evidence>
<evidence type="ECO:0000256" key="1">
    <source>
        <dbReference type="ARBA" id="ARBA00007447"/>
    </source>
</evidence>
<dbReference type="Proteomes" id="UP001432027">
    <property type="component" value="Unassembled WGS sequence"/>
</dbReference>
<dbReference type="SUPFAM" id="SSF50630">
    <property type="entry name" value="Acid proteases"/>
    <property type="match status" value="1"/>
</dbReference>
<dbReference type="InterPro" id="IPR001969">
    <property type="entry name" value="Aspartic_peptidase_AS"/>
</dbReference>
<gene>
    <name evidence="7" type="ORF">PENTCL1PPCAC_8335</name>
</gene>
<evidence type="ECO:0000256" key="3">
    <source>
        <dbReference type="PIRSR" id="PIRSR601461-2"/>
    </source>
</evidence>
<feature type="active site" evidence="2">
    <location>
        <position position="336"/>
    </location>
</feature>
<dbReference type="InterPro" id="IPR033121">
    <property type="entry name" value="PEPTIDASE_A1"/>
</dbReference>
<keyword evidence="4" id="KW-0064">Aspartyl protease</keyword>
<dbReference type="CDD" id="cd05471">
    <property type="entry name" value="pepsin_like"/>
    <property type="match status" value="1"/>
</dbReference>
<evidence type="ECO:0000313" key="7">
    <source>
        <dbReference type="EMBL" id="GMS86160.1"/>
    </source>
</evidence>
<evidence type="ECO:0000256" key="5">
    <source>
        <dbReference type="SAM" id="SignalP"/>
    </source>
</evidence>
<keyword evidence="4" id="KW-0645">Protease</keyword>
<proteinExistence type="inferred from homology"/>
<keyword evidence="5" id="KW-0732">Signal</keyword>
<dbReference type="InterPro" id="IPR001461">
    <property type="entry name" value="Aspartic_peptidase_A1"/>
</dbReference>
<keyword evidence="4" id="KW-0378">Hydrolase</keyword>
<dbReference type="GO" id="GO:0004190">
    <property type="term" value="F:aspartic-type endopeptidase activity"/>
    <property type="evidence" value="ECO:0007669"/>
    <property type="project" value="UniProtKB-KW"/>
</dbReference>
<feature type="signal peptide" evidence="5">
    <location>
        <begin position="1"/>
        <end position="20"/>
    </location>
</feature>
<keyword evidence="3" id="KW-1015">Disulfide bond</keyword>
<evidence type="ECO:0000313" key="8">
    <source>
        <dbReference type="Proteomes" id="UP001432027"/>
    </source>
</evidence>
<name>A0AAV5T1E6_9BILA</name>
<sequence>LDMMKHLLLLGALSVFLVASAPETRKRGVVQMETRRHPSHEETLITEGRFDELVALRNMKTAPQKNAQAVHQQPLKAYSDSIYVGEIKIGTPPQTFYVLIDTGSTDLWVVGTACKKESEENCKGQPSSGYAKHRFNGDASSTFSNASYISLHLDCDLSGCDPDHILEAWVVYDVLDLSGLKFATQGFGVTDVVPLTYGLQPIDGVLGLGWPAKSALEHPDPVALPKGFVPPLWNMLDQLDQPIFTVFMSRNQEQLNATSAMEGGRVTFGGFDGDNCESQINYVPINVYEYTYCNMTNSNACTHEYRTDYEYWQIKMDDFAIGNWQAHRTYSQVFIDTATPYIGCPPDELNAILTRTGASFDSMYHLYTLPCKGSKPDMVFKIGGIDYRVPAFEYVLDYGLPDGKCVLAMQGSNDKQTWYLGGPFLRQFCTVHDIGKKRIGFARSTNKDNGSGSSTSMIMLGASALLIRLYL</sequence>
<comment type="similarity">
    <text evidence="1 4">Belongs to the peptidase A1 family.</text>
</comment>
<evidence type="ECO:0000259" key="6">
    <source>
        <dbReference type="PROSITE" id="PS51767"/>
    </source>
</evidence>
<keyword evidence="8" id="KW-1185">Reference proteome</keyword>
<organism evidence="7 8">
    <name type="scientific">Pristionchus entomophagus</name>
    <dbReference type="NCBI Taxonomy" id="358040"/>
    <lineage>
        <taxon>Eukaryota</taxon>
        <taxon>Metazoa</taxon>
        <taxon>Ecdysozoa</taxon>
        <taxon>Nematoda</taxon>
        <taxon>Chromadorea</taxon>
        <taxon>Rhabditida</taxon>
        <taxon>Rhabditina</taxon>
        <taxon>Diplogasteromorpha</taxon>
        <taxon>Diplogasteroidea</taxon>
        <taxon>Neodiplogasteridae</taxon>
        <taxon>Pristionchus</taxon>
    </lineage>
</organism>
<dbReference type="GO" id="GO:0006508">
    <property type="term" value="P:proteolysis"/>
    <property type="evidence" value="ECO:0007669"/>
    <property type="project" value="UniProtKB-KW"/>
</dbReference>
<dbReference type="Gene3D" id="2.40.70.10">
    <property type="entry name" value="Acid Proteases"/>
    <property type="match status" value="2"/>
</dbReference>
<dbReference type="AlphaFoldDB" id="A0AAV5T1E6"/>
<protein>
    <recommendedName>
        <fullName evidence="6">Peptidase A1 domain-containing protein</fullName>
    </recommendedName>
</protein>
<dbReference type="PANTHER" id="PTHR47966">
    <property type="entry name" value="BETA-SITE APP-CLEAVING ENZYME, ISOFORM A-RELATED"/>
    <property type="match status" value="1"/>
</dbReference>
<dbReference type="InterPro" id="IPR021109">
    <property type="entry name" value="Peptidase_aspartic_dom_sf"/>
</dbReference>
<reference evidence="7" key="1">
    <citation type="submission" date="2023-10" db="EMBL/GenBank/DDBJ databases">
        <title>Genome assembly of Pristionchus species.</title>
        <authorList>
            <person name="Yoshida K."/>
            <person name="Sommer R.J."/>
        </authorList>
    </citation>
    <scope>NUCLEOTIDE SEQUENCE</scope>
    <source>
        <strain evidence="7">RS0144</strain>
    </source>
</reference>
<dbReference type="PANTHER" id="PTHR47966:SF8">
    <property type="entry name" value="ASPARTIC PROTEASE 1-RELATED"/>
    <property type="match status" value="1"/>
</dbReference>
<comment type="caution">
    <text evidence="7">The sequence shown here is derived from an EMBL/GenBank/DDBJ whole genome shotgun (WGS) entry which is preliminary data.</text>
</comment>
<dbReference type="EMBL" id="BTSX01000002">
    <property type="protein sequence ID" value="GMS86160.1"/>
    <property type="molecule type" value="Genomic_DNA"/>
</dbReference>
<dbReference type="PRINTS" id="PR00792">
    <property type="entry name" value="PEPSIN"/>
</dbReference>
<dbReference type="InterPro" id="IPR034164">
    <property type="entry name" value="Pepsin-like_dom"/>
</dbReference>
<dbReference type="PROSITE" id="PS51767">
    <property type="entry name" value="PEPTIDASE_A1"/>
    <property type="match status" value="1"/>
</dbReference>
<accession>A0AAV5T1E6</accession>
<feature type="non-terminal residue" evidence="7">
    <location>
        <position position="1"/>
    </location>
</feature>
<dbReference type="PROSITE" id="PS00141">
    <property type="entry name" value="ASP_PROTEASE"/>
    <property type="match status" value="1"/>
</dbReference>
<evidence type="ECO:0000256" key="2">
    <source>
        <dbReference type="PIRSR" id="PIRSR601461-1"/>
    </source>
</evidence>
<dbReference type="GO" id="GO:0005764">
    <property type="term" value="C:lysosome"/>
    <property type="evidence" value="ECO:0007669"/>
    <property type="project" value="TreeGrafter"/>
</dbReference>